<dbReference type="Pfam" id="PF00593">
    <property type="entry name" value="TonB_dep_Rec_b-barrel"/>
    <property type="match status" value="1"/>
</dbReference>
<feature type="chain" id="PRO_5034428486" evidence="16">
    <location>
        <begin position="19"/>
        <end position="779"/>
    </location>
</feature>
<evidence type="ECO:0000256" key="16">
    <source>
        <dbReference type="SAM" id="SignalP"/>
    </source>
</evidence>
<dbReference type="InterPro" id="IPR036942">
    <property type="entry name" value="Beta-barrel_TonB_sf"/>
</dbReference>
<dbReference type="PANTHER" id="PTHR32552">
    <property type="entry name" value="FERRICHROME IRON RECEPTOR-RELATED"/>
    <property type="match status" value="1"/>
</dbReference>
<dbReference type="NCBIfam" id="TIGR01783">
    <property type="entry name" value="TonB-siderophor"/>
    <property type="match status" value="1"/>
</dbReference>
<dbReference type="SUPFAM" id="SSF56935">
    <property type="entry name" value="Porins"/>
    <property type="match status" value="1"/>
</dbReference>
<evidence type="ECO:0000256" key="4">
    <source>
        <dbReference type="ARBA" id="ARBA00022452"/>
    </source>
</evidence>
<keyword evidence="19" id="KW-1185">Reference proteome</keyword>
<evidence type="ECO:0000256" key="12">
    <source>
        <dbReference type="ARBA" id="ARBA00023170"/>
    </source>
</evidence>
<keyword evidence="9" id="KW-0406">Ion transport</keyword>
<dbReference type="NCBIfam" id="NF007349">
    <property type="entry name" value="PRK09840.1"/>
    <property type="match status" value="1"/>
</dbReference>
<dbReference type="PANTHER" id="PTHR32552:SF89">
    <property type="entry name" value="CATECHOLATE SIDEROPHORE RECEPTOR FIU"/>
    <property type="match status" value="1"/>
</dbReference>
<evidence type="ECO:0000256" key="10">
    <source>
        <dbReference type="ARBA" id="ARBA00023077"/>
    </source>
</evidence>
<evidence type="ECO:0000256" key="6">
    <source>
        <dbReference type="ARBA" id="ARBA00022692"/>
    </source>
</evidence>
<keyword evidence="7 16" id="KW-0732">Signal</keyword>
<dbReference type="InterPro" id="IPR000531">
    <property type="entry name" value="Beta-barrel_TonB"/>
</dbReference>
<evidence type="ECO:0000256" key="7">
    <source>
        <dbReference type="ARBA" id="ARBA00022729"/>
    </source>
</evidence>
<dbReference type="OrthoDB" id="9790771at2"/>
<dbReference type="Pfam" id="PF07715">
    <property type="entry name" value="Plug"/>
    <property type="match status" value="1"/>
</dbReference>
<dbReference type="GO" id="GO:0015891">
    <property type="term" value="P:siderophore transport"/>
    <property type="evidence" value="ECO:0007669"/>
    <property type="project" value="InterPro"/>
</dbReference>
<keyword evidence="3 14" id="KW-0813">Transport</keyword>
<dbReference type="InterPro" id="IPR037066">
    <property type="entry name" value="Plug_dom_sf"/>
</dbReference>
<evidence type="ECO:0000259" key="18">
    <source>
        <dbReference type="Pfam" id="PF07715"/>
    </source>
</evidence>
<evidence type="ECO:0000259" key="17">
    <source>
        <dbReference type="Pfam" id="PF00593"/>
    </source>
</evidence>
<evidence type="ECO:0000313" key="19">
    <source>
        <dbReference type="Proteomes" id="UP000675920"/>
    </source>
</evidence>
<evidence type="ECO:0000256" key="1">
    <source>
        <dbReference type="ARBA" id="ARBA00004571"/>
    </source>
</evidence>
<dbReference type="GO" id="GO:0009279">
    <property type="term" value="C:cell outer membrane"/>
    <property type="evidence" value="ECO:0007669"/>
    <property type="project" value="UniProtKB-SubCell"/>
</dbReference>
<reference evidence="20" key="6">
    <citation type="journal article" date="2006" name="BioMetals">
        <title>Parasitism of iron-siderophore receptors of Escherichia coli by the siderophore-peptide microcin E492m and its unmodified counterpart.</title>
        <authorList>
            <person name="Destoumieux-Garzon D."/>
            <person name="Peduzzi J."/>
            <person name="Thomas X."/>
            <person name="Djediat C."/>
            <person name="Rebuffat S."/>
        </authorList>
    </citation>
    <scope>NUCLEOTIDE SEQUENCE</scope>
</reference>
<evidence type="ECO:0000256" key="5">
    <source>
        <dbReference type="ARBA" id="ARBA00022496"/>
    </source>
</evidence>
<protein>
    <submittedName>
        <fullName evidence="20">Catecholate siderophore receptor Fiu</fullName>
    </submittedName>
</protein>
<evidence type="ECO:0000256" key="15">
    <source>
        <dbReference type="RuleBase" id="RU003357"/>
    </source>
</evidence>
<evidence type="ECO:0000256" key="8">
    <source>
        <dbReference type="ARBA" id="ARBA00023004"/>
    </source>
</evidence>
<proteinExistence type="inferred from homology"/>
<dbReference type="FunFam" id="2.170.130.10:FF:000001">
    <property type="entry name" value="Catecholate siderophore TonB-dependent receptor"/>
    <property type="match status" value="1"/>
</dbReference>
<keyword evidence="11 14" id="KW-0472">Membrane</keyword>
<name>A0A8B6X4V3_9BURK</name>
<reference evidence="20" key="5">
    <citation type="journal article" date="2003" name="Microbiology">
        <title>The colicin G, H and X determinants encode microcins M and H47, which might utilize the catecholate siderophore receptors FepA, Cir, Fiu and IroN.</title>
        <authorList>
            <person name="Patzer S.I."/>
            <person name="Baquero M.R."/>
            <person name="Bravo D."/>
            <person name="Moreno F."/>
            <person name="Hantke K."/>
        </authorList>
    </citation>
    <scope>NUCLEOTIDE SEQUENCE</scope>
</reference>
<dbReference type="PROSITE" id="PS52016">
    <property type="entry name" value="TONB_DEPENDENT_REC_3"/>
    <property type="match status" value="1"/>
</dbReference>
<dbReference type="Gene3D" id="2.40.170.20">
    <property type="entry name" value="TonB-dependent receptor, beta-barrel domain"/>
    <property type="match status" value="1"/>
</dbReference>
<evidence type="ECO:0000256" key="11">
    <source>
        <dbReference type="ARBA" id="ARBA00023136"/>
    </source>
</evidence>
<dbReference type="Proteomes" id="UP000675920">
    <property type="component" value="Unplaced"/>
</dbReference>
<organism evidence="19 20">
    <name type="scientific">Derxia gummosa DSM 723</name>
    <dbReference type="NCBI Taxonomy" id="1121388"/>
    <lineage>
        <taxon>Bacteria</taxon>
        <taxon>Pseudomonadati</taxon>
        <taxon>Pseudomonadota</taxon>
        <taxon>Betaproteobacteria</taxon>
        <taxon>Burkholderiales</taxon>
        <taxon>Alcaligenaceae</taxon>
        <taxon>Derxia</taxon>
    </lineage>
</organism>
<reference evidence="20" key="2">
    <citation type="journal article" date="1990" name="J. Bacteriol.">
        <title>Cir and Fiu proteins in the outer membrane of Escherichia coli catalyze transport of monomeric catechols: study with beta-lactam antibiotics containing catechol and analogous groups.</title>
        <authorList>
            <person name="Nikaido H."/>
            <person name="Rosenberg E.Y."/>
        </authorList>
    </citation>
    <scope>NUCLEOTIDE SEQUENCE</scope>
</reference>
<keyword evidence="8" id="KW-0408">Iron</keyword>
<dbReference type="InterPro" id="IPR010105">
    <property type="entry name" value="TonB_sidphr_rcpt"/>
</dbReference>
<reference evidence="20" key="3">
    <citation type="journal article" date="1999" name="Mol. Microbiol.">
        <title>Differential fiu-lacZ fusion regulation linked to Escherichia coli colony development.</title>
        <authorList>
            <person name="Newman D.L."/>
            <person name="Shapiro J.A."/>
        </authorList>
    </citation>
    <scope>NUCLEOTIDE SEQUENCE</scope>
</reference>
<feature type="domain" description="TonB-dependent receptor-like beta-barrel" evidence="17">
    <location>
        <begin position="282"/>
        <end position="747"/>
    </location>
</feature>
<dbReference type="RefSeq" id="WP_028311532.1">
    <property type="nucleotide sequence ID" value="NZ_AXWS01000013.1"/>
</dbReference>
<keyword evidence="5" id="KW-0410">Iron transport</keyword>
<evidence type="ECO:0000256" key="13">
    <source>
        <dbReference type="ARBA" id="ARBA00023237"/>
    </source>
</evidence>
<dbReference type="CDD" id="cd01347">
    <property type="entry name" value="ligand_gated_channel"/>
    <property type="match status" value="1"/>
</dbReference>
<reference evidence="20" key="7">
    <citation type="submission" date="2025-08" db="UniProtKB">
        <authorList>
            <consortium name="RefSeq"/>
        </authorList>
    </citation>
    <scope>IDENTIFICATION</scope>
</reference>
<comment type="similarity">
    <text evidence="2 14 15">Belongs to the TonB-dependent receptor family.</text>
</comment>
<evidence type="ECO:0000256" key="3">
    <source>
        <dbReference type="ARBA" id="ARBA00022448"/>
    </source>
</evidence>
<sequence length="779" mass="83234">MAIIKSRKHAAASSLAFAAPAVGLLLGAALPATSLAQSAGNRGDAATLPAISVKGERESDYKVEKSASAKATAPLLDTPRTQQVITKEVLQEQGAATLMDALRNTPGITMQLGENGNSSAGDAFYMRGFSTQTSTFVDGIRDLGAVTRDVFNLEQVEVVRGPSGSDSGRGSASGYINLISKLPGQDDFVGADFTAGTANQKRVTADVNKSFANREGALRLNVMTQDSDVPGRDEVKNKGTAIAPSVAFGLGTPSRVYLYSQHVRQDNVPDGGIPTIGMKGFYNSALAGLNPAKVDRSNYYGGKGDYEKVDADMVSLKFEHDFGADARVTSLTRYGKTHMDRVMTGINALTITNVADPSTWTVARTRQRVDQTNEILANQTTLKLEGELGGLRHSFAGGFELMYERQKTLGFGTTAQTINGSNYTAVTITPASLYSPNSGDALGIPYATGANTEGKVTTTALYLFDTLHLSEEWKLSLGGRLERYDLTTNSGTIVTGGSTGNSATYPGYAVGSIAPTSLSKAENLFSWNAGLVYKPVPEGSIYIATANSYTPPGSANFTLSSTTTNQASPTLDPQETTHYEVGTKWELLDRRLNVNAAAYRTTNDKQTSYDAATNETRQFGKTRVQGVELSAVGQITNFWQVTAGVSKMDTKALDSYSRNTTTGVVTSTTGVRWSPDWSATLWTSYTLDAFTLGGGATYMSKLQRSISSGDVAGQTNLPEIDGYTVFNLMGAWRVNRNLNLRLNVYNLFDKEYVMAPNNSGARIVLGAPRYATVTASLMF</sequence>
<comment type="subcellular location">
    <subcellularLocation>
        <location evidence="1 14">Cell outer membrane</location>
        <topology evidence="1 14">Multi-pass membrane protein</topology>
    </subcellularLocation>
</comment>
<dbReference type="GO" id="GO:0015344">
    <property type="term" value="F:siderophore uptake transmembrane transporter activity"/>
    <property type="evidence" value="ECO:0007669"/>
    <property type="project" value="TreeGrafter"/>
</dbReference>
<evidence type="ECO:0000313" key="20">
    <source>
        <dbReference type="RefSeq" id="WP_028311532.1"/>
    </source>
</evidence>
<dbReference type="InterPro" id="IPR012910">
    <property type="entry name" value="Plug_dom"/>
</dbReference>
<keyword evidence="12 20" id="KW-0675">Receptor</keyword>
<evidence type="ECO:0000256" key="14">
    <source>
        <dbReference type="PROSITE-ProRule" id="PRU01360"/>
    </source>
</evidence>
<feature type="domain" description="TonB-dependent receptor plug" evidence="18">
    <location>
        <begin position="75"/>
        <end position="174"/>
    </location>
</feature>
<evidence type="ECO:0000256" key="9">
    <source>
        <dbReference type="ARBA" id="ARBA00023065"/>
    </source>
</evidence>
<keyword evidence="10 15" id="KW-0798">TonB box</keyword>
<dbReference type="GO" id="GO:0038023">
    <property type="term" value="F:signaling receptor activity"/>
    <property type="evidence" value="ECO:0007669"/>
    <property type="project" value="InterPro"/>
</dbReference>
<dbReference type="Gene3D" id="2.170.130.10">
    <property type="entry name" value="TonB-dependent receptor, plug domain"/>
    <property type="match status" value="1"/>
</dbReference>
<dbReference type="InterPro" id="IPR039426">
    <property type="entry name" value="TonB-dep_rcpt-like"/>
</dbReference>
<dbReference type="AlphaFoldDB" id="A0A8B6X4V3"/>
<reference evidence="20" key="4">
    <citation type="journal article" date="2000" name="Eur. J. Biochem.">
        <title>Proteomic analysis of the Escherichia coli outer membrane.</title>
        <authorList>
            <person name="Molloy M.P."/>
            <person name="Herbert B.R."/>
            <person name="Slade M.B."/>
            <person name="Rabilloud T."/>
            <person name="Nouwens A.S."/>
            <person name="Williams K.L."/>
            <person name="Gooley A.A."/>
        </authorList>
    </citation>
    <scope>NUCLEOTIDE SEQUENCE</scope>
</reference>
<keyword evidence="6 14" id="KW-0812">Transmembrane</keyword>
<evidence type="ECO:0000256" key="2">
    <source>
        <dbReference type="ARBA" id="ARBA00009810"/>
    </source>
</evidence>
<keyword evidence="13 14" id="KW-0998">Cell outer membrane</keyword>
<keyword evidence="4 14" id="KW-1134">Transmembrane beta strand</keyword>
<feature type="signal peptide" evidence="16">
    <location>
        <begin position="1"/>
        <end position="18"/>
    </location>
</feature>
<accession>A0A8B6X4V3</accession>
<reference evidence="20" key="1">
    <citation type="journal article" date="1988" name="Antimicrob. Agents Chemother.">
        <title>Iron-regulated outer membrane proteins of Escherichia coli K-12 and mechanism of action of catechol-substituted cephalosporins.</title>
        <authorList>
            <person name="Curtis N.A."/>
            <person name="Eisenstadt R.L."/>
            <person name="East S.J."/>
            <person name="Cornford R.J."/>
            <person name="Walker L.A."/>
            <person name="White A.J."/>
        </authorList>
    </citation>
    <scope>NUCLEOTIDE SEQUENCE</scope>
</reference>